<organism evidence="3 4">
    <name type="scientific">Bacteroides thetaiotaomicron</name>
    <dbReference type="NCBI Taxonomy" id="818"/>
    <lineage>
        <taxon>Bacteria</taxon>
        <taxon>Pseudomonadati</taxon>
        <taxon>Bacteroidota</taxon>
        <taxon>Bacteroidia</taxon>
        <taxon>Bacteroidales</taxon>
        <taxon>Bacteroidaceae</taxon>
        <taxon>Bacteroides</taxon>
    </lineage>
</organism>
<feature type="transmembrane region" description="Helical" evidence="1">
    <location>
        <begin position="340"/>
        <end position="363"/>
    </location>
</feature>
<evidence type="ECO:0000313" key="4">
    <source>
        <dbReference type="Proteomes" id="UP000782901"/>
    </source>
</evidence>
<evidence type="ECO:0000259" key="2">
    <source>
        <dbReference type="SMART" id="SM01080"/>
    </source>
</evidence>
<keyword evidence="1" id="KW-1133">Transmembrane helix</keyword>
<keyword evidence="1" id="KW-0812">Transmembrane</keyword>
<reference evidence="3" key="1">
    <citation type="submission" date="2021-02" db="EMBL/GenBank/DDBJ databases">
        <title>Infant gut strain persistence is associated with maternal origin, phylogeny, and functional potential including surface adhesion and iron acquisition.</title>
        <authorList>
            <person name="Lou Y.C."/>
        </authorList>
    </citation>
    <scope>NUCLEOTIDE SEQUENCE</scope>
    <source>
        <strain evidence="3">L3_082_243G1_dasL3_082_243G1_maxbin2.maxbin.015s ta_sub</strain>
    </source>
</reference>
<dbReference type="SMART" id="SM01080">
    <property type="entry name" value="CHASE2"/>
    <property type="match status" value="1"/>
</dbReference>
<dbReference type="Proteomes" id="UP000782901">
    <property type="component" value="Unassembled WGS sequence"/>
</dbReference>
<gene>
    <name evidence="3" type="ORF">KHY35_12525</name>
</gene>
<sequence>MKYNFWSFRFWLHRSHLYITLGIFLFSFLVIYIPLNTSFFDPVTRAFEDFRLSDLFLRLSDRKSVPESNEIFVVDVTTIHNRRAIAEVIAKVADTSPKVIAVDIMFPDDDRSEDNLTLMETLDTIPVAIVTASEVSDDNSVLSSFFTPALPQLREGYTNTTMNNTYSKCLRTYTTTITNGDNTLRSFPLQIALAYQPGLRYETDAEKLINYSDVQICKVLPANIPFFADRFKGKIVVIGIASGKEDLHLTPVGDLSGPEIVALSTHTLIHHREIIEMPAWMGVVLGILLTYCFVVICSYLHIKHEKTDNIRITLAAILVTTLLVFINLIINHFFHYSISLIYAFTGIVLTGNALSFYVGWLLWLQEKKKLKHPEKTLYL</sequence>
<feature type="transmembrane region" description="Helical" evidence="1">
    <location>
        <begin position="312"/>
        <end position="334"/>
    </location>
</feature>
<dbReference type="AlphaFoldDB" id="A0A943DSV9"/>
<feature type="transmembrane region" description="Helical" evidence="1">
    <location>
        <begin position="279"/>
        <end position="300"/>
    </location>
</feature>
<feature type="transmembrane region" description="Helical" evidence="1">
    <location>
        <begin position="16"/>
        <end position="35"/>
    </location>
</feature>
<keyword evidence="1" id="KW-0472">Membrane</keyword>
<comment type="caution">
    <text evidence="3">The sequence shown here is derived from an EMBL/GenBank/DDBJ whole genome shotgun (WGS) entry which is preliminary data.</text>
</comment>
<feature type="domain" description="CHASE2" evidence="2">
    <location>
        <begin position="45"/>
        <end position="297"/>
    </location>
</feature>
<proteinExistence type="predicted"/>
<protein>
    <submittedName>
        <fullName evidence="3">CHASE2 domain-containing protein</fullName>
    </submittedName>
</protein>
<dbReference type="InterPro" id="IPR007890">
    <property type="entry name" value="CHASE2"/>
</dbReference>
<evidence type="ECO:0000313" key="3">
    <source>
        <dbReference type="EMBL" id="MBS5411512.1"/>
    </source>
</evidence>
<dbReference type="Pfam" id="PF05226">
    <property type="entry name" value="CHASE2"/>
    <property type="match status" value="1"/>
</dbReference>
<dbReference type="EMBL" id="JAGZEE010000016">
    <property type="protein sequence ID" value="MBS5411512.1"/>
    <property type="molecule type" value="Genomic_DNA"/>
</dbReference>
<accession>A0A943DSV9</accession>
<evidence type="ECO:0000256" key="1">
    <source>
        <dbReference type="SAM" id="Phobius"/>
    </source>
</evidence>
<name>A0A943DSV9_BACT4</name>